<proteinExistence type="predicted"/>
<sequence length="234" mass="25737">MTTRFVLFSTARSGSSWLVTALRSHPEILCHGEALAPGLVPRHLQGAARAVLTPEMCKADPLGFARRLLAMDEGHGAVGFKVFATQGPAAHAALLSDESLHKIVLRRENALAAWSSLLIARQTGRWNTRKAGIGAGTRTRFVRAEFDHYRTRRDAYFDRIDRQLRGPRLDLTYTGDIVTKNAAPVLDFLGVDRAFDTSTAMARILGPSILDRFENAADAAACLDEIGRPDWARE</sequence>
<protein>
    <recommendedName>
        <fullName evidence="3">Stf0 sulfotransferase</fullName>
    </recommendedName>
</protein>
<dbReference type="RefSeq" id="WP_085880127.1">
    <property type="nucleotide sequence ID" value="NZ_FWFZ01000021.1"/>
</dbReference>
<dbReference type="Gene3D" id="3.40.50.300">
    <property type="entry name" value="P-loop containing nucleotide triphosphate hydrolases"/>
    <property type="match status" value="1"/>
</dbReference>
<reference evidence="1 2" key="1">
    <citation type="submission" date="2017-03" db="EMBL/GenBank/DDBJ databases">
        <authorList>
            <person name="Afonso C.L."/>
            <person name="Miller P.J."/>
            <person name="Scott M.A."/>
            <person name="Spackman E."/>
            <person name="Goraichik I."/>
            <person name="Dimitrov K.M."/>
            <person name="Suarez D.L."/>
            <person name="Swayne D.E."/>
        </authorList>
    </citation>
    <scope>NUCLEOTIDE SEQUENCE [LARGE SCALE GENOMIC DNA]</scope>
    <source>
        <strain evidence="1 2">CECT 7023</strain>
    </source>
</reference>
<evidence type="ECO:0000313" key="1">
    <source>
        <dbReference type="EMBL" id="SLN68907.1"/>
    </source>
</evidence>
<dbReference type="Proteomes" id="UP000193900">
    <property type="component" value="Unassembled WGS sequence"/>
</dbReference>
<keyword evidence="2" id="KW-1185">Reference proteome</keyword>
<dbReference type="SUPFAM" id="SSF52540">
    <property type="entry name" value="P-loop containing nucleoside triphosphate hydrolases"/>
    <property type="match status" value="1"/>
</dbReference>
<name>A0A1Y5TQ44_9RHOB</name>
<dbReference type="InterPro" id="IPR027417">
    <property type="entry name" value="P-loop_NTPase"/>
</dbReference>
<accession>A0A1Y5TQ44</accession>
<evidence type="ECO:0008006" key="3">
    <source>
        <dbReference type="Google" id="ProtNLM"/>
    </source>
</evidence>
<dbReference type="EMBL" id="FWFZ01000021">
    <property type="protein sequence ID" value="SLN68907.1"/>
    <property type="molecule type" value="Genomic_DNA"/>
</dbReference>
<organism evidence="1 2">
    <name type="scientific">Roseisalinus antarcticus</name>
    <dbReference type="NCBI Taxonomy" id="254357"/>
    <lineage>
        <taxon>Bacteria</taxon>
        <taxon>Pseudomonadati</taxon>
        <taxon>Pseudomonadota</taxon>
        <taxon>Alphaproteobacteria</taxon>
        <taxon>Rhodobacterales</taxon>
        <taxon>Roseobacteraceae</taxon>
        <taxon>Roseisalinus</taxon>
    </lineage>
</organism>
<dbReference type="AlphaFoldDB" id="A0A1Y5TQ44"/>
<gene>
    <name evidence="1" type="ORF">ROA7023_03339</name>
</gene>
<evidence type="ECO:0000313" key="2">
    <source>
        <dbReference type="Proteomes" id="UP000193900"/>
    </source>
</evidence>
<dbReference type="OrthoDB" id="7845842at2"/>